<accession>A0A8T7H429</accession>
<dbReference type="InterPro" id="IPR015928">
    <property type="entry name" value="Aconitase/3IPM_dehydase_swvl"/>
</dbReference>
<dbReference type="EC" id="4.2.1.33" evidence="3"/>
<dbReference type="InterPro" id="IPR033940">
    <property type="entry name" value="IPMI_Swivel"/>
</dbReference>
<reference evidence="5" key="1">
    <citation type="submission" date="2020-05" db="EMBL/GenBank/DDBJ databases">
        <title>The first insight into the ecology of ammonia-tolerant syntrophic propionate oxidizing bacteria.</title>
        <authorList>
            <person name="Singh A."/>
            <person name="Schnurer A."/>
            <person name="Westerholm M."/>
        </authorList>
    </citation>
    <scope>NUCLEOTIDE SEQUENCE</scope>
    <source>
        <strain evidence="5">MAG54</strain>
    </source>
</reference>
<comment type="pathway">
    <text evidence="3">Amino-acid biosynthesis; L-leucine biosynthesis; L-leucine from 3-methyl-2-oxobutanoate: step 2/4.</text>
</comment>
<evidence type="ECO:0000256" key="3">
    <source>
        <dbReference type="HAMAP-Rule" id="MF_01032"/>
    </source>
</evidence>
<evidence type="ECO:0000256" key="1">
    <source>
        <dbReference type="ARBA" id="ARBA00009869"/>
    </source>
</evidence>
<comment type="caution">
    <text evidence="3">Lacks conserved residue(s) required for the propagation of feature annotation.</text>
</comment>
<keyword evidence="3" id="KW-0432">Leucine biosynthesis</keyword>
<comment type="subunit">
    <text evidence="3">Heterodimer of LeuC and LeuD.</text>
</comment>
<dbReference type="PANTHER" id="PTHR43345">
    <property type="entry name" value="3-ISOPROPYLMALATE DEHYDRATASE SMALL SUBUNIT 2-RELATED-RELATED"/>
    <property type="match status" value="1"/>
</dbReference>
<comment type="similarity">
    <text evidence="1 3">Belongs to the LeuD family. LeuD type 2 subfamily.</text>
</comment>
<proteinExistence type="inferred from homology"/>
<dbReference type="InterPro" id="IPR050075">
    <property type="entry name" value="LeuD"/>
</dbReference>
<dbReference type="HAMAP" id="MF_01032">
    <property type="entry name" value="LeuD_type2"/>
    <property type="match status" value="1"/>
</dbReference>
<dbReference type="Pfam" id="PF00694">
    <property type="entry name" value="Aconitase_C"/>
    <property type="match status" value="1"/>
</dbReference>
<comment type="caution">
    <text evidence="5">The sequence shown here is derived from an EMBL/GenBank/DDBJ whole genome shotgun (WGS) entry which is preliminary data.</text>
</comment>
<gene>
    <name evidence="3" type="primary">leuD</name>
    <name evidence="5" type="ORF">HQQ74_11105</name>
</gene>
<dbReference type="CDD" id="cd01577">
    <property type="entry name" value="IPMI_Swivel"/>
    <property type="match status" value="1"/>
</dbReference>
<dbReference type="PANTHER" id="PTHR43345:SF2">
    <property type="entry name" value="3-ISOPROPYLMALATE DEHYDRATASE SMALL SUBUNIT 1"/>
    <property type="match status" value="1"/>
</dbReference>
<evidence type="ECO:0000256" key="2">
    <source>
        <dbReference type="ARBA" id="ARBA00023239"/>
    </source>
</evidence>
<dbReference type="Gene3D" id="3.20.19.10">
    <property type="entry name" value="Aconitase, domain 4"/>
    <property type="match status" value="1"/>
</dbReference>
<dbReference type="AlphaFoldDB" id="A0A8T7H429"/>
<organism evidence="5 6">
    <name type="scientific">Methanoculleus bourgensis</name>
    <dbReference type="NCBI Taxonomy" id="83986"/>
    <lineage>
        <taxon>Archaea</taxon>
        <taxon>Methanobacteriati</taxon>
        <taxon>Methanobacteriota</taxon>
        <taxon>Stenosarchaea group</taxon>
        <taxon>Methanomicrobia</taxon>
        <taxon>Methanomicrobiales</taxon>
        <taxon>Methanomicrobiaceae</taxon>
        <taxon>Methanoculleus</taxon>
    </lineage>
</organism>
<keyword evidence="2 3" id="KW-0456">Lyase</keyword>
<dbReference type="SUPFAM" id="SSF52016">
    <property type="entry name" value="LeuD/IlvD-like"/>
    <property type="match status" value="1"/>
</dbReference>
<comment type="function">
    <text evidence="3">Catalyzes the isomerization between 2-isopropylmalate and 3-isopropylmalate, via the formation of 2-isopropylmaleate.</text>
</comment>
<dbReference type="EMBL" id="JABMJE010000249">
    <property type="protein sequence ID" value="NQS79221.1"/>
    <property type="molecule type" value="Genomic_DNA"/>
</dbReference>
<dbReference type="NCBIfam" id="TIGR02087">
    <property type="entry name" value="LEUD_arch"/>
    <property type="match status" value="1"/>
</dbReference>
<dbReference type="OMA" id="GLPIIEC"/>
<comment type="catalytic activity">
    <reaction evidence="3">
        <text>(2R,3S)-3-isopropylmalate = (2S)-2-isopropylmalate</text>
        <dbReference type="Rhea" id="RHEA:32287"/>
        <dbReference type="ChEBI" id="CHEBI:1178"/>
        <dbReference type="ChEBI" id="CHEBI:35121"/>
        <dbReference type="EC" id="4.2.1.33"/>
    </reaction>
</comment>
<dbReference type="InterPro" id="IPR011827">
    <property type="entry name" value="LeuD_type2/HacB/DmdB"/>
</dbReference>
<protein>
    <recommendedName>
        <fullName evidence="3">3-isopropylmalate dehydratase small subunit</fullName>
        <ecNumber evidence="3">4.2.1.33</ecNumber>
    </recommendedName>
    <alternativeName>
        <fullName evidence="3">Alpha-IPM isomerase</fullName>
        <shortName evidence="3">IPMI</shortName>
    </alternativeName>
    <alternativeName>
        <fullName evidence="3">Isopropylmalate isomerase</fullName>
    </alternativeName>
</protein>
<dbReference type="GO" id="GO:0003861">
    <property type="term" value="F:3-isopropylmalate dehydratase activity"/>
    <property type="evidence" value="ECO:0007669"/>
    <property type="project" value="UniProtKB-UniRule"/>
</dbReference>
<evidence type="ECO:0000313" key="6">
    <source>
        <dbReference type="Proteomes" id="UP000737555"/>
    </source>
</evidence>
<dbReference type="InterPro" id="IPR000573">
    <property type="entry name" value="AconitaseA/IPMdHydase_ssu_swvl"/>
</dbReference>
<dbReference type="RefSeq" id="WP_014866215.1">
    <property type="nucleotide sequence ID" value="NZ_DAIMMY010000006.1"/>
</dbReference>
<dbReference type="GO" id="GO:0009098">
    <property type="term" value="P:L-leucine biosynthetic process"/>
    <property type="evidence" value="ECO:0007669"/>
    <property type="project" value="UniProtKB-UniRule"/>
</dbReference>
<evidence type="ECO:0000313" key="5">
    <source>
        <dbReference type="EMBL" id="NQS79221.1"/>
    </source>
</evidence>
<name>A0A8T7H429_9EURY</name>
<dbReference type="GeneID" id="13355089"/>
<sequence length="163" mass="17344">MRVWKFGNDIDTDAVIPGRFLTIYDPAELAKHAFEGTRDEFAREVREGDVVVAGSNFGCGSSREHAPLALLGAGIRVVVAESFARIFYRNAVNTGLLPLVCAGAGEIRDGDTVTVDLGGGFIEVNGKRLAVEPVPGFLKSIVDAGGLVAYAKDLDEVETCSTR</sequence>
<evidence type="ECO:0000259" key="4">
    <source>
        <dbReference type="Pfam" id="PF00694"/>
    </source>
</evidence>
<dbReference type="Proteomes" id="UP000737555">
    <property type="component" value="Unassembled WGS sequence"/>
</dbReference>
<keyword evidence="3" id="KW-0028">Amino-acid biosynthesis</keyword>
<feature type="domain" description="Aconitase A/isopropylmalate dehydratase small subunit swivel" evidence="4">
    <location>
        <begin position="50"/>
        <end position="101"/>
    </location>
</feature>
<keyword evidence="3" id="KW-0100">Branched-chain amino acid biosynthesis</keyword>